<accession>A0A7C5SNE4</accession>
<evidence type="ECO:0000259" key="2">
    <source>
        <dbReference type="Pfam" id="PF16491"/>
    </source>
</evidence>
<gene>
    <name evidence="3" type="ORF">ENJ85_00145</name>
</gene>
<evidence type="ECO:0000256" key="1">
    <source>
        <dbReference type="SAM" id="Phobius"/>
    </source>
</evidence>
<sequence>MAKAALEQIYATLGEEGLRKARWQEKMRVWNQVAQLVWTALYALLWIPTGWAAALRDALGGNGAWPALLFVLVFMLLMIPFNLPLAWFFDYRVENLLGTNRQSLGGWLLDQFKQGIIGALLLGLFFWAVYL</sequence>
<feature type="transmembrane region" description="Helical" evidence="1">
    <location>
        <begin position="29"/>
        <end position="47"/>
    </location>
</feature>
<evidence type="ECO:0000313" key="3">
    <source>
        <dbReference type="EMBL" id="HHO57563.1"/>
    </source>
</evidence>
<reference evidence="3" key="1">
    <citation type="journal article" date="2020" name="mSystems">
        <title>Genome- and Community-Level Interaction Insights into Carbon Utilization and Element Cycling Functions of Hydrothermarchaeota in Hydrothermal Sediment.</title>
        <authorList>
            <person name="Zhou Z."/>
            <person name="Liu Y."/>
            <person name="Xu W."/>
            <person name="Pan J."/>
            <person name="Luo Z.H."/>
            <person name="Li M."/>
        </authorList>
    </citation>
    <scope>NUCLEOTIDE SEQUENCE [LARGE SCALE GENOMIC DNA]</scope>
    <source>
        <strain evidence="3">HyVt-523</strain>
    </source>
</reference>
<proteinExistence type="predicted"/>
<feature type="domain" description="CAAX prenyl protease 1 N-terminal" evidence="2">
    <location>
        <begin position="12"/>
        <end position="129"/>
    </location>
</feature>
<keyword evidence="1" id="KW-0812">Transmembrane</keyword>
<organism evidence="3">
    <name type="scientific">Oceanithermus profundus</name>
    <dbReference type="NCBI Taxonomy" id="187137"/>
    <lineage>
        <taxon>Bacteria</taxon>
        <taxon>Thermotogati</taxon>
        <taxon>Deinococcota</taxon>
        <taxon>Deinococci</taxon>
        <taxon>Thermales</taxon>
        <taxon>Thermaceae</taxon>
        <taxon>Oceanithermus</taxon>
    </lineage>
</organism>
<keyword evidence="1" id="KW-0472">Membrane</keyword>
<dbReference type="EMBL" id="DRNZ01000012">
    <property type="protein sequence ID" value="HHO57563.1"/>
    <property type="molecule type" value="Genomic_DNA"/>
</dbReference>
<keyword evidence="1" id="KW-1133">Transmembrane helix</keyword>
<dbReference type="Pfam" id="PF16491">
    <property type="entry name" value="Peptidase_M48_N"/>
    <property type="match status" value="1"/>
</dbReference>
<dbReference type="InterPro" id="IPR032456">
    <property type="entry name" value="Peptidase_M48_N"/>
</dbReference>
<dbReference type="AlphaFoldDB" id="A0A7C5SNE4"/>
<feature type="transmembrane region" description="Helical" evidence="1">
    <location>
        <begin position="67"/>
        <end position="91"/>
    </location>
</feature>
<feature type="transmembrane region" description="Helical" evidence="1">
    <location>
        <begin position="112"/>
        <end position="130"/>
    </location>
</feature>
<feature type="non-terminal residue" evidence="3">
    <location>
        <position position="131"/>
    </location>
</feature>
<name>A0A7C5SNE4_9DEIN</name>
<protein>
    <recommendedName>
        <fullName evidence="2">CAAX prenyl protease 1 N-terminal domain-containing protein</fullName>
    </recommendedName>
</protein>
<comment type="caution">
    <text evidence="3">The sequence shown here is derived from an EMBL/GenBank/DDBJ whole genome shotgun (WGS) entry which is preliminary data.</text>
</comment>
<dbReference type="Proteomes" id="UP000886105">
    <property type="component" value="Unassembled WGS sequence"/>
</dbReference>